<comment type="caution">
    <text evidence="2">The sequence shown here is derived from an EMBL/GenBank/DDBJ whole genome shotgun (WGS) entry which is preliminary data.</text>
</comment>
<dbReference type="EMBL" id="PEXW01000041">
    <property type="protein sequence ID" value="PIS40702.1"/>
    <property type="molecule type" value="Genomic_DNA"/>
</dbReference>
<sequence>MISLWLLLIPFGLLVIVWLFLSIAAVLKMLRFGFLSRTAVISTFAFLVFSIAVFATSIISLSQVDWSASYTFGTPSINLPNVNGLKDRIPQIPKP</sequence>
<evidence type="ECO:0000313" key="3">
    <source>
        <dbReference type="Proteomes" id="UP000236845"/>
    </source>
</evidence>
<gene>
    <name evidence="2" type="ORF">COT26_01930</name>
</gene>
<reference evidence="3" key="1">
    <citation type="submission" date="2017-09" db="EMBL/GenBank/DDBJ databases">
        <title>Depth-based differentiation of microbial function through sediment-hosted aquifers and enrichment of novel symbionts in the deep terrestrial subsurface.</title>
        <authorList>
            <person name="Probst A.J."/>
            <person name="Ladd B."/>
            <person name="Jarett J.K."/>
            <person name="Geller-Mcgrath D.E."/>
            <person name="Sieber C.M.K."/>
            <person name="Emerson J.B."/>
            <person name="Anantharaman K."/>
            <person name="Thomas B.C."/>
            <person name="Malmstrom R."/>
            <person name="Stieglmeier M."/>
            <person name="Klingl A."/>
            <person name="Woyke T."/>
            <person name="Ryan C.M."/>
            <person name="Banfield J.F."/>
        </authorList>
    </citation>
    <scope>NUCLEOTIDE SEQUENCE [LARGE SCALE GENOMIC DNA]</scope>
</reference>
<keyword evidence="1" id="KW-1133">Transmembrane helix</keyword>
<proteinExistence type="predicted"/>
<feature type="transmembrane region" description="Helical" evidence="1">
    <location>
        <begin position="6"/>
        <end position="27"/>
    </location>
</feature>
<organism evidence="2 3">
    <name type="scientific">Candidatus Kerfeldbacteria bacterium CG08_land_8_20_14_0_20_43_14</name>
    <dbReference type="NCBI Taxonomy" id="2014246"/>
    <lineage>
        <taxon>Bacteria</taxon>
        <taxon>Candidatus Kerfeldiibacteriota</taxon>
    </lineage>
</organism>
<evidence type="ECO:0000313" key="2">
    <source>
        <dbReference type="EMBL" id="PIS40702.1"/>
    </source>
</evidence>
<feature type="transmembrane region" description="Helical" evidence="1">
    <location>
        <begin position="39"/>
        <end position="61"/>
    </location>
</feature>
<evidence type="ECO:0000256" key="1">
    <source>
        <dbReference type="SAM" id="Phobius"/>
    </source>
</evidence>
<dbReference type="AlphaFoldDB" id="A0A2H0YSH2"/>
<name>A0A2H0YSH2_9BACT</name>
<dbReference type="Proteomes" id="UP000236845">
    <property type="component" value="Unassembled WGS sequence"/>
</dbReference>
<protein>
    <submittedName>
        <fullName evidence="2">Uncharacterized protein</fullName>
    </submittedName>
</protein>
<accession>A0A2H0YSH2</accession>
<keyword evidence="1" id="KW-0472">Membrane</keyword>
<keyword evidence="1" id="KW-0812">Transmembrane</keyword>